<evidence type="ECO:0000256" key="3">
    <source>
        <dbReference type="ARBA" id="ARBA00024247"/>
    </source>
</evidence>
<dbReference type="InterPro" id="IPR003749">
    <property type="entry name" value="ThiS/MoaD-like"/>
</dbReference>
<dbReference type="RefSeq" id="WP_135483444.1">
    <property type="nucleotide sequence ID" value="NZ_SRMF01000004.1"/>
</dbReference>
<dbReference type="Proteomes" id="UP000297475">
    <property type="component" value="Unassembled WGS sequence"/>
</dbReference>
<dbReference type="Pfam" id="PF02597">
    <property type="entry name" value="ThiS"/>
    <property type="match status" value="1"/>
</dbReference>
<dbReference type="InterPro" id="IPR044672">
    <property type="entry name" value="MOCS2A"/>
</dbReference>
<keyword evidence="1" id="KW-0547">Nucleotide-binding</keyword>
<name>A0A4Z0W553_9GAMM</name>
<dbReference type="GO" id="GO:0000166">
    <property type="term" value="F:nucleotide binding"/>
    <property type="evidence" value="ECO:0007669"/>
    <property type="project" value="UniProtKB-KW"/>
</dbReference>
<dbReference type="PANTHER" id="PTHR33359">
    <property type="entry name" value="MOLYBDOPTERIN SYNTHASE SULFUR CARRIER SUBUNIT"/>
    <property type="match status" value="1"/>
</dbReference>
<dbReference type="UniPathway" id="UPA00344"/>
<evidence type="ECO:0000313" key="5">
    <source>
        <dbReference type="Proteomes" id="UP000297475"/>
    </source>
</evidence>
<dbReference type="InterPro" id="IPR016155">
    <property type="entry name" value="Mopterin_synth/thiamin_S_b"/>
</dbReference>
<organism evidence="4 5">
    <name type="scientific">Natronospirillum operosum</name>
    <dbReference type="NCBI Taxonomy" id="2759953"/>
    <lineage>
        <taxon>Bacteria</taxon>
        <taxon>Pseudomonadati</taxon>
        <taxon>Pseudomonadota</taxon>
        <taxon>Gammaproteobacteria</taxon>
        <taxon>Oceanospirillales</taxon>
        <taxon>Natronospirillaceae</taxon>
        <taxon>Natronospirillum</taxon>
    </lineage>
</organism>
<dbReference type="GO" id="GO:1990133">
    <property type="term" value="C:molybdopterin adenylyltransferase complex"/>
    <property type="evidence" value="ECO:0007669"/>
    <property type="project" value="TreeGrafter"/>
</dbReference>
<keyword evidence="5" id="KW-1185">Reference proteome</keyword>
<proteinExistence type="inferred from homology"/>
<protein>
    <recommendedName>
        <fullName evidence="3">Molybdopterin synthase sulfur carrier subunit</fullName>
    </recommendedName>
</protein>
<dbReference type="InterPro" id="IPR012675">
    <property type="entry name" value="Beta-grasp_dom_sf"/>
</dbReference>
<dbReference type="PANTHER" id="PTHR33359:SF1">
    <property type="entry name" value="MOLYBDOPTERIN SYNTHASE SULFUR CARRIER SUBUNIT"/>
    <property type="match status" value="1"/>
</dbReference>
<dbReference type="OrthoDB" id="9801945at2"/>
<comment type="caution">
    <text evidence="4">The sequence shown here is derived from an EMBL/GenBank/DDBJ whole genome shotgun (WGS) entry which is preliminary data.</text>
</comment>
<comment type="similarity">
    <text evidence="2">Belongs to the MoaD family.</text>
</comment>
<dbReference type="EMBL" id="SRMF01000004">
    <property type="protein sequence ID" value="TGG92772.1"/>
    <property type="molecule type" value="Genomic_DNA"/>
</dbReference>
<dbReference type="SUPFAM" id="SSF54285">
    <property type="entry name" value="MoaD/ThiS"/>
    <property type="match status" value="1"/>
</dbReference>
<dbReference type="NCBIfam" id="TIGR01682">
    <property type="entry name" value="moaD"/>
    <property type="match status" value="1"/>
</dbReference>
<reference evidence="4 5" key="1">
    <citation type="submission" date="2019-04" db="EMBL/GenBank/DDBJ databases">
        <title>Natronospirillum operosus gen. nov., sp. nov., a haloalkaliphilic satellite isolated from decaying biomass of laboratory culture of cyanobacterium Geitlerinema sp. and proposal of Natronospirillaceae fam. nov. and Saccharospirillaceae fam. nov.</title>
        <authorList>
            <person name="Kevbrin V."/>
            <person name="Boltyanskaya Y."/>
            <person name="Koziaeva V."/>
            <person name="Grouzdev D.S."/>
            <person name="Park M."/>
            <person name="Cho J."/>
        </authorList>
    </citation>
    <scope>NUCLEOTIDE SEQUENCE [LARGE SCALE GENOMIC DNA]</scope>
    <source>
        <strain evidence="4 5">G-116</strain>
    </source>
</reference>
<accession>A0A4Z0W553</accession>
<dbReference type="Gene3D" id="3.10.20.30">
    <property type="match status" value="1"/>
</dbReference>
<gene>
    <name evidence="4" type="primary">moaD</name>
    <name evidence="4" type="ORF">E4656_11605</name>
</gene>
<dbReference type="AlphaFoldDB" id="A0A4Z0W553"/>
<sequence length="90" mass="9775">MTSAAEPSTAAVTVLFFARLREELPQPRLHWPWSEAGTVNELRRDIAAQGNDWAALTEDLLVAVNQEMAGPEQTVKPGDEVAFFPPVTGG</sequence>
<dbReference type="CDD" id="cd00754">
    <property type="entry name" value="Ubl_MoaD"/>
    <property type="match status" value="1"/>
</dbReference>
<evidence type="ECO:0000256" key="2">
    <source>
        <dbReference type="ARBA" id="ARBA00024200"/>
    </source>
</evidence>
<evidence type="ECO:0000313" key="4">
    <source>
        <dbReference type="EMBL" id="TGG92772.1"/>
    </source>
</evidence>
<evidence type="ECO:0000256" key="1">
    <source>
        <dbReference type="ARBA" id="ARBA00022741"/>
    </source>
</evidence>
<dbReference type="GO" id="GO:0006777">
    <property type="term" value="P:Mo-molybdopterin cofactor biosynthetic process"/>
    <property type="evidence" value="ECO:0007669"/>
    <property type="project" value="InterPro"/>
</dbReference>